<dbReference type="HOGENOM" id="CLU_2082571_0_0_10"/>
<name>A0A0F5JRK0_9BACT</name>
<dbReference type="AlphaFoldDB" id="A0A0F5JRK0"/>
<keyword evidence="2" id="KW-1185">Reference proteome</keyword>
<accession>A0A0F5JRK0</accession>
<comment type="caution">
    <text evidence="1">The sequence shown here is derived from an EMBL/GenBank/DDBJ whole genome shotgun (WGS) entry which is preliminary data.</text>
</comment>
<dbReference type="STRING" id="1203610.HMPREF1536_00115"/>
<dbReference type="RefSeq" id="WP_011203039.1">
    <property type="nucleotide sequence ID" value="NZ_KE386767.1"/>
</dbReference>
<sequence>MDRIGLDTRISRKESFLLANDGLYLGRLSLNTSTPDSISNNENIYGSHFSSISFKNRYSIYGSPSSSLSPYNPNTLTPPVIYLRGEKIGCLSKNVNLTNRVDLDVLNDWMISQRLFD</sequence>
<organism evidence="1 2">
    <name type="scientific">Parabacteroides gordonii MS-1 = DSM 23371</name>
    <dbReference type="NCBI Taxonomy" id="1203610"/>
    <lineage>
        <taxon>Bacteria</taxon>
        <taxon>Pseudomonadati</taxon>
        <taxon>Bacteroidota</taxon>
        <taxon>Bacteroidia</taxon>
        <taxon>Bacteroidales</taxon>
        <taxon>Tannerellaceae</taxon>
        <taxon>Parabacteroides</taxon>
    </lineage>
</organism>
<gene>
    <name evidence="1" type="ORF">HMPREF1536_00115</name>
</gene>
<dbReference type="PATRIC" id="fig|1203610.3.peg.120"/>
<reference evidence="1 2" key="1">
    <citation type="submission" date="2013-04" db="EMBL/GenBank/DDBJ databases">
        <title>The Genome Sequence of Parabacteroides gordonii DSM 23371.</title>
        <authorList>
            <consortium name="The Broad Institute Genomics Platform"/>
            <person name="Earl A."/>
            <person name="Ward D."/>
            <person name="Feldgarden M."/>
            <person name="Gevers D."/>
            <person name="Martens E."/>
            <person name="Sakamoto M."/>
            <person name="Benno Y."/>
            <person name="Suzuki N."/>
            <person name="Matsunaga N."/>
            <person name="Koshihara K."/>
            <person name="Seki M."/>
            <person name="Komiya H."/>
            <person name="Walker B."/>
            <person name="Young S."/>
            <person name="Zeng Q."/>
            <person name="Gargeya S."/>
            <person name="Fitzgerald M."/>
            <person name="Haas B."/>
            <person name="Abouelleil A."/>
            <person name="Allen A.W."/>
            <person name="Alvarado L."/>
            <person name="Arachchi H.M."/>
            <person name="Berlin A.M."/>
            <person name="Chapman S.B."/>
            <person name="Gainer-Dewar J."/>
            <person name="Goldberg J."/>
            <person name="Griggs A."/>
            <person name="Gujja S."/>
            <person name="Hansen M."/>
            <person name="Howarth C."/>
            <person name="Imamovic A."/>
            <person name="Ireland A."/>
            <person name="Larimer J."/>
            <person name="McCowan C."/>
            <person name="Murphy C."/>
            <person name="Pearson M."/>
            <person name="Poon T.W."/>
            <person name="Priest M."/>
            <person name="Roberts A."/>
            <person name="Saif S."/>
            <person name="Shea T."/>
            <person name="Sisk P."/>
            <person name="Sykes S."/>
            <person name="Wortman J."/>
            <person name="Nusbaum C."/>
            <person name="Birren B."/>
        </authorList>
    </citation>
    <scope>NUCLEOTIDE SEQUENCE [LARGE SCALE GENOMIC DNA]</scope>
    <source>
        <strain evidence="1 2">MS-1</strain>
    </source>
</reference>
<evidence type="ECO:0000313" key="2">
    <source>
        <dbReference type="Proteomes" id="UP000033035"/>
    </source>
</evidence>
<dbReference type="Proteomes" id="UP000033035">
    <property type="component" value="Unassembled WGS sequence"/>
</dbReference>
<dbReference type="EMBL" id="AQHW01000002">
    <property type="protein sequence ID" value="KKB60235.1"/>
    <property type="molecule type" value="Genomic_DNA"/>
</dbReference>
<proteinExistence type="predicted"/>
<protein>
    <submittedName>
        <fullName evidence="1">Uncharacterized protein</fullName>
    </submittedName>
</protein>
<evidence type="ECO:0000313" key="1">
    <source>
        <dbReference type="EMBL" id="KKB60235.1"/>
    </source>
</evidence>